<reference evidence="4 5" key="1">
    <citation type="submission" date="2017-03" db="EMBL/GenBank/DDBJ databases">
        <title>Genome sequence of Clostridium chromiireducens DSM 23318.</title>
        <authorList>
            <person name="Poehlein A."/>
            <person name="Daniel R."/>
        </authorList>
    </citation>
    <scope>NUCLEOTIDE SEQUENCE [LARGE SCALE GENOMIC DNA]</scope>
    <source>
        <strain evidence="4 5">DSM 23318</strain>
    </source>
</reference>
<dbReference type="STRING" id="225345.CLCHR_15290"/>
<evidence type="ECO:0000256" key="2">
    <source>
        <dbReference type="ARBA" id="ARBA00023125"/>
    </source>
</evidence>
<dbReference type="RefSeq" id="WP_079439098.1">
    <property type="nucleotide sequence ID" value="NZ_MZGT01000016.1"/>
</dbReference>
<dbReference type="OrthoDB" id="1700487at2"/>
<dbReference type="AlphaFoldDB" id="A0A1V4IVA5"/>
<evidence type="ECO:0000313" key="4">
    <source>
        <dbReference type="EMBL" id="OPJ63714.1"/>
    </source>
</evidence>
<dbReference type="PANTHER" id="PTHR33375:SF7">
    <property type="entry name" value="CHROMOSOME 2-PARTITIONING PROTEIN PARB-RELATED"/>
    <property type="match status" value="1"/>
</dbReference>
<evidence type="ECO:0000259" key="3">
    <source>
        <dbReference type="SMART" id="SM00470"/>
    </source>
</evidence>
<dbReference type="GO" id="GO:0005694">
    <property type="term" value="C:chromosome"/>
    <property type="evidence" value="ECO:0007669"/>
    <property type="project" value="TreeGrafter"/>
</dbReference>
<dbReference type="SMART" id="SM00470">
    <property type="entry name" value="ParB"/>
    <property type="match status" value="1"/>
</dbReference>
<dbReference type="Proteomes" id="UP000191056">
    <property type="component" value="Unassembled WGS sequence"/>
</dbReference>
<dbReference type="Pfam" id="PF02195">
    <property type="entry name" value="ParB_N"/>
    <property type="match status" value="1"/>
</dbReference>
<dbReference type="InterPro" id="IPR004437">
    <property type="entry name" value="ParB/RepB/Spo0J"/>
</dbReference>
<gene>
    <name evidence="4" type="primary">noc_1</name>
    <name evidence="4" type="ORF">CLCHR_15290</name>
</gene>
<dbReference type="FunFam" id="3.90.1530.30:FF:000001">
    <property type="entry name" value="Chromosome partitioning protein ParB"/>
    <property type="match status" value="1"/>
</dbReference>
<dbReference type="NCBIfam" id="TIGR00180">
    <property type="entry name" value="parB_part"/>
    <property type="match status" value="1"/>
</dbReference>
<feature type="domain" description="ParB-like N-terminal" evidence="3">
    <location>
        <begin position="21"/>
        <end position="108"/>
    </location>
</feature>
<keyword evidence="5" id="KW-1185">Reference proteome</keyword>
<organism evidence="4 5">
    <name type="scientific">Clostridium chromiireducens</name>
    <dbReference type="NCBI Taxonomy" id="225345"/>
    <lineage>
        <taxon>Bacteria</taxon>
        <taxon>Bacillati</taxon>
        <taxon>Bacillota</taxon>
        <taxon>Clostridia</taxon>
        <taxon>Eubacteriales</taxon>
        <taxon>Clostridiaceae</taxon>
        <taxon>Clostridium</taxon>
    </lineage>
</organism>
<keyword evidence="2" id="KW-0238">DNA-binding</keyword>
<evidence type="ECO:0000256" key="1">
    <source>
        <dbReference type="ARBA" id="ARBA00006295"/>
    </source>
</evidence>
<name>A0A1V4IVA5_9CLOT</name>
<dbReference type="PANTHER" id="PTHR33375">
    <property type="entry name" value="CHROMOSOME-PARTITIONING PROTEIN PARB-RELATED"/>
    <property type="match status" value="1"/>
</dbReference>
<proteinExistence type="inferred from homology"/>
<dbReference type="Gene3D" id="3.90.1530.30">
    <property type="match status" value="1"/>
</dbReference>
<dbReference type="CDD" id="cd16396">
    <property type="entry name" value="Noc_N"/>
    <property type="match status" value="1"/>
</dbReference>
<dbReference type="InterPro" id="IPR036086">
    <property type="entry name" value="ParB/Sulfiredoxin_sf"/>
</dbReference>
<accession>A0A1V4IVA5</accession>
<protein>
    <submittedName>
        <fullName evidence="4">Nucleoid occlusion protein</fullName>
    </submittedName>
</protein>
<dbReference type="EMBL" id="MZGT01000016">
    <property type="protein sequence ID" value="OPJ63714.1"/>
    <property type="molecule type" value="Genomic_DNA"/>
</dbReference>
<comment type="caution">
    <text evidence="4">The sequence shown here is derived from an EMBL/GenBank/DDBJ whole genome shotgun (WGS) entry which is preliminary data.</text>
</comment>
<dbReference type="Gene3D" id="1.10.10.2830">
    <property type="match status" value="1"/>
</dbReference>
<dbReference type="GO" id="GO:0007059">
    <property type="term" value="P:chromosome segregation"/>
    <property type="evidence" value="ECO:0007669"/>
    <property type="project" value="TreeGrafter"/>
</dbReference>
<evidence type="ECO:0000313" key="5">
    <source>
        <dbReference type="Proteomes" id="UP000191056"/>
    </source>
</evidence>
<dbReference type="InterPro" id="IPR050336">
    <property type="entry name" value="Chromosome_partition/occlusion"/>
</dbReference>
<dbReference type="GO" id="GO:0003677">
    <property type="term" value="F:DNA binding"/>
    <property type="evidence" value="ECO:0007669"/>
    <property type="project" value="UniProtKB-KW"/>
</dbReference>
<comment type="similarity">
    <text evidence="1">Belongs to the ParB family.</text>
</comment>
<sequence>MSYLKGIADRINGVENKGFTQELDINNLVPSQNNFYGIREIEELAESIKENGLMHNLVVRKLDDGKYEIISGERRHRALKSLNYEKVPCQVKELSDFDAEIMLIQANVEQRELLPSEKMEGIRRLKAIYEQKKTNGEQLPKGKVRDLIGKDMKLSGVQVGRYQKVDKDLIELLKEKLDKEEITLTQAHTLSSLSDEEQHIVHEEIKDLNSKDHKEEVETLINGIKQPVESYRDKRLLEEMYSDKKINDKEEHRESLSEKYLTKAKKDEKINEAQDNIAKLKEVFEEFTNPRLIISSDIITGVFYIDNPQFINSTMEARLKGFEGNSGKGNLNVRIKYFEKVDEIEVYNTNPLTPKYAYKIADDIFVWFQKKIELN</sequence>
<dbReference type="SUPFAM" id="SSF110849">
    <property type="entry name" value="ParB/Sulfiredoxin"/>
    <property type="match status" value="1"/>
</dbReference>
<dbReference type="InterPro" id="IPR003115">
    <property type="entry name" value="ParB_N"/>
</dbReference>